<proteinExistence type="predicted"/>
<sequence>MKKIKNVFLLLAAVILSASAYSQTQTPKPRVSLPDSVTGRFGDATIAIHYSRPSVKGRIIWGGLVPYDKVWRAGANEATTFETDKDLKIGDELLPAGKYGFFLMPKENTQWVAVFNKVPKQWGAFKYDETQDQLRVNVTTASLNNPQEVLIYKITPKGFSLDWDKLSVFIPVQ</sequence>
<dbReference type="EMBL" id="BAAAZC010000005">
    <property type="protein sequence ID" value="GAA3961189.1"/>
    <property type="molecule type" value="Genomic_DNA"/>
</dbReference>
<dbReference type="RefSeq" id="WP_259095027.1">
    <property type="nucleotide sequence ID" value="NZ_BAAAZC010000005.1"/>
</dbReference>
<dbReference type="Pfam" id="PF11138">
    <property type="entry name" value="DUF2911"/>
    <property type="match status" value="1"/>
</dbReference>
<evidence type="ECO:0000256" key="1">
    <source>
        <dbReference type="SAM" id="SignalP"/>
    </source>
</evidence>
<reference evidence="3" key="1">
    <citation type="journal article" date="2019" name="Int. J. Syst. Evol. Microbiol.">
        <title>The Global Catalogue of Microorganisms (GCM) 10K type strain sequencing project: providing services to taxonomists for standard genome sequencing and annotation.</title>
        <authorList>
            <consortium name="The Broad Institute Genomics Platform"/>
            <consortium name="The Broad Institute Genome Sequencing Center for Infectious Disease"/>
            <person name="Wu L."/>
            <person name="Ma J."/>
        </authorList>
    </citation>
    <scope>NUCLEOTIDE SEQUENCE [LARGE SCALE GENOMIC DNA]</scope>
    <source>
        <strain evidence="3">JCM 16601</strain>
    </source>
</reference>
<keyword evidence="3" id="KW-1185">Reference proteome</keyword>
<protein>
    <recommendedName>
        <fullName evidence="4">DUF2911 domain-containing protein</fullName>
    </recommendedName>
</protein>
<dbReference type="InterPro" id="IPR021314">
    <property type="entry name" value="DUF2911"/>
</dbReference>
<dbReference type="Proteomes" id="UP001500742">
    <property type="component" value="Unassembled WGS sequence"/>
</dbReference>
<evidence type="ECO:0008006" key="4">
    <source>
        <dbReference type="Google" id="ProtNLM"/>
    </source>
</evidence>
<gene>
    <name evidence="2" type="ORF">GCM10022210_06330</name>
</gene>
<keyword evidence="1" id="KW-0732">Signal</keyword>
<feature type="signal peptide" evidence="1">
    <location>
        <begin position="1"/>
        <end position="20"/>
    </location>
</feature>
<name>A0ABP7P8N9_9SPHI</name>
<organism evidence="2 3">
    <name type="scientific">Mucilaginibacter dorajii</name>
    <dbReference type="NCBI Taxonomy" id="692994"/>
    <lineage>
        <taxon>Bacteria</taxon>
        <taxon>Pseudomonadati</taxon>
        <taxon>Bacteroidota</taxon>
        <taxon>Sphingobacteriia</taxon>
        <taxon>Sphingobacteriales</taxon>
        <taxon>Sphingobacteriaceae</taxon>
        <taxon>Mucilaginibacter</taxon>
    </lineage>
</organism>
<comment type="caution">
    <text evidence="2">The sequence shown here is derived from an EMBL/GenBank/DDBJ whole genome shotgun (WGS) entry which is preliminary data.</text>
</comment>
<evidence type="ECO:0000313" key="2">
    <source>
        <dbReference type="EMBL" id="GAA3961189.1"/>
    </source>
</evidence>
<evidence type="ECO:0000313" key="3">
    <source>
        <dbReference type="Proteomes" id="UP001500742"/>
    </source>
</evidence>
<feature type="chain" id="PRO_5047358619" description="DUF2911 domain-containing protein" evidence="1">
    <location>
        <begin position="21"/>
        <end position="173"/>
    </location>
</feature>
<accession>A0ABP7P8N9</accession>